<gene>
    <name evidence="8" type="ORF">EH165_01850</name>
</gene>
<name>A0A3G8ZRB7_9ACTN</name>
<dbReference type="PROSITE" id="PS50850">
    <property type="entry name" value="MFS"/>
    <property type="match status" value="1"/>
</dbReference>
<reference evidence="8 9" key="2">
    <citation type="submission" date="2018-12" db="EMBL/GenBank/DDBJ databases">
        <title>Nakamurella antarcticus sp. nov., isolated from Antarctica South Shetland Islands soil.</title>
        <authorList>
            <person name="Peng F."/>
        </authorList>
    </citation>
    <scope>NUCLEOTIDE SEQUENCE [LARGE SCALE GENOMIC DNA]</scope>
    <source>
        <strain evidence="8 9">S14-144</strain>
    </source>
</reference>
<dbReference type="GO" id="GO:0005886">
    <property type="term" value="C:plasma membrane"/>
    <property type="evidence" value="ECO:0007669"/>
    <property type="project" value="UniProtKB-SubCell"/>
</dbReference>
<feature type="transmembrane region" description="Helical" evidence="6">
    <location>
        <begin position="416"/>
        <end position="435"/>
    </location>
</feature>
<feature type="transmembrane region" description="Helical" evidence="6">
    <location>
        <begin position="327"/>
        <end position="345"/>
    </location>
</feature>
<dbReference type="AlphaFoldDB" id="A0A3G8ZRB7"/>
<dbReference type="EMBL" id="CP034170">
    <property type="protein sequence ID" value="AZI57094.1"/>
    <property type="molecule type" value="Genomic_DNA"/>
</dbReference>
<evidence type="ECO:0000256" key="1">
    <source>
        <dbReference type="ARBA" id="ARBA00004651"/>
    </source>
</evidence>
<feature type="transmembrane region" description="Helical" evidence="6">
    <location>
        <begin position="351"/>
        <end position="373"/>
    </location>
</feature>
<dbReference type="Gene3D" id="1.20.1250.20">
    <property type="entry name" value="MFS general substrate transporter like domains"/>
    <property type="match status" value="1"/>
</dbReference>
<comment type="subcellular location">
    <subcellularLocation>
        <location evidence="1">Cell membrane</location>
        <topology evidence="1">Multi-pass membrane protein</topology>
    </subcellularLocation>
</comment>
<keyword evidence="3 6" id="KW-0812">Transmembrane</keyword>
<proteinExistence type="predicted"/>
<organism evidence="8 9">
    <name type="scientific">Nakamurella antarctica</name>
    <dbReference type="NCBI Taxonomy" id="1902245"/>
    <lineage>
        <taxon>Bacteria</taxon>
        <taxon>Bacillati</taxon>
        <taxon>Actinomycetota</taxon>
        <taxon>Actinomycetes</taxon>
        <taxon>Nakamurellales</taxon>
        <taxon>Nakamurellaceae</taxon>
        <taxon>Nakamurella</taxon>
    </lineage>
</organism>
<evidence type="ECO:0000259" key="7">
    <source>
        <dbReference type="PROSITE" id="PS50850"/>
    </source>
</evidence>
<evidence type="ECO:0000256" key="2">
    <source>
        <dbReference type="ARBA" id="ARBA00022448"/>
    </source>
</evidence>
<accession>A0A3G8ZRB7</accession>
<protein>
    <submittedName>
        <fullName evidence="8">MFS transporter</fullName>
    </submittedName>
</protein>
<dbReference type="InterPro" id="IPR020846">
    <property type="entry name" value="MFS_dom"/>
</dbReference>
<keyword evidence="5 6" id="KW-0472">Membrane</keyword>
<feature type="transmembrane region" description="Helical" evidence="6">
    <location>
        <begin position="161"/>
        <end position="184"/>
    </location>
</feature>
<evidence type="ECO:0000256" key="5">
    <source>
        <dbReference type="ARBA" id="ARBA00023136"/>
    </source>
</evidence>
<dbReference type="PANTHER" id="PTHR23519:SF1">
    <property type="entry name" value="AUTOPHAGY-RELATED PROTEIN 22"/>
    <property type="match status" value="1"/>
</dbReference>
<keyword evidence="4 6" id="KW-1133">Transmembrane helix</keyword>
<dbReference type="KEGG" id="nak:EH165_01850"/>
<evidence type="ECO:0000313" key="9">
    <source>
        <dbReference type="Proteomes" id="UP000268084"/>
    </source>
</evidence>
<dbReference type="SUPFAM" id="SSF103473">
    <property type="entry name" value="MFS general substrate transporter"/>
    <property type="match status" value="1"/>
</dbReference>
<feature type="transmembrane region" description="Helical" evidence="6">
    <location>
        <begin position="63"/>
        <end position="84"/>
    </location>
</feature>
<dbReference type="Proteomes" id="UP000268084">
    <property type="component" value="Chromosome"/>
</dbReference>
<dbReference type="InterPro" id="IPR024671">
    <property type="entry name" value="Atg22-like"/>
</dbReference>
<dbReference type="Pfam" id="PF11700">
    <property type="entry name" value="ATG22"/>
    <property type="match status" value="1"/>
</dbReference>
<keyword evidence="2" id="KW-0813">Transport</keyword>
<dbReference type="InterPro" id="IPR036259">
    <property type="entry name" value="MFS_trans_sf"/>
</dbReference>
<feature type="transmembrane region" description="Helical" evidence="6">
    <location>
        <begin position="297"/>
        <end position="315"/>
    </location>
</feature>
<feature type="transmembrane region" description="Helical" evidence="6">
    <location>
        <begin position="385"/>
        <end position="404"/>
    </location>
</feature>
<keyword evidence="9" id="KW-1185">Reference proteome</keyword>
<dbReference type="InterPro" id="IPR050495">
    <property type="entry name" value="ATG22/LtaA_families"/>
</dbReference>
<dbReference type="OrthoDB" id="9768783at2"/>
<feature type="transmembrane region" description="Helical" evidence="6">
    <location>
        <begin position="120"/>
        <end position="140"/>
    </location>
</feature>
<dbReference type="RefSeq" id="WP_124797779.1">
    <property type="nucleotide sequence ID" value="NZ_CP034170.1"/>
</dbReference>
<dbReference type="PANTHER" id="PTHR23519">
    <property type="entry name" value="AUTOPHAGY-RELATED PROTEIN 22"/>
    <property type="match status" value="1"/>
</dbReference>
<evidence type="ECO:0000313" key="8">
    <source>
        <dbReference type="EMBL" id="AZI57094.1"/>
    </source>
</evidence>
<feature type="domain" description="Major facilitator superfamily (MFS) profile" evidence="7">
    <location>
        <begin position="261"/>
        <end position="444"/>
    </location>
</feature>
<evidence type="ECO:0000256" key="4">
    <source>
        <dbReference type="ARBA" id="ARBA00022989"/>
    </source>
</evidence>
<evidence type="ECO:0000256" key="3">
    <source>
        <dbReference type="ARBA" id="ARBA00022692"/>
    </source>
</evidence>
<feature type="transmembrane region" description="Helical" evidence="6">
    <location>
        <begin position="21"/>
        <end position="43"/>
    </location>
</feature>
<dbReference type="GO" id="GO:0022857">
    <property type="term" value="F:transmembrane transporter activity"/>
    <property type="evidence" value="ECO:0007669"/>
    <property type="project" value="InterPro"/>
</dbReference>
<feature type="transmembrane region" description="Helical" evidence="6">
    <location>
        <begin position="262"/>
        <end position="285"/>
    </location>
</feature>
<feature type="transmembrane region" description="Helical" evidence="6">
    <location>
        <begin position="96"/>
        <end position="114"/>
    </location>
</feature>
<feature type="transmembrane region" description="Helical" evidence="6">
    <location>
        <begin position="204"/>
        <end position="224"/>
    </location>
</feature>
<sequence>MSKIDSSVSGPAQPVGSRGQIVAWAFWDWGSAAFNTVVVTFIFSRYLTTSNVAGDMSEAQASARLSIAVAIAGILIALFAPVAGQRADALGKRRQSVAIWTAAVVACSAGLFFVKPDPSYFLLGIVLYAAGLVFFEFSEVSYNAMLRQISTPQTVGRVSGLGWSMGYFGGIVLLLIAYVGFIAGEDNAPTAGLFGISTDESLNIRLIAVFAAVWFAVFALPVLFKVPEKPADPGAGRQSLVDSYKMLIGDIKRLWAQDRNTLYFLFASAVFRDGMSYIFTVAAILAVSLFDIPTGDVLIFGIAANVISAIGALAAGRLDDSLGPKKVIIYSLLGILVSGCILLALSGPTAFWVFGLILCLFVGPAQSASRTFMARLITTGNEGKMFGLYATTGRAVAFLAPALYALGAGVTDNERVGGYGIMLVIAAGLLMLLRVRSPQPALTH</sequence>
<evidence type="ECO:0000256" key="6">
    <source>
        <dbReference type="SAM" id="Phobius"/>
    </source>
</evidence>
<reference evidence="8 9" key="1">
    <citation type="submission" date="2018-11" db="EMBL/GenBank/DDBJ databases">
        <authorList>
            <person name="Da X."/>
        </authorList>
    </citation>
    <scope>NUCLEOTIDE SEQUENCE [LARGE SCALE GENOMIC DNA]</scope>
    <source>
        <strain evidence="8 9">S14-144</strain>
    </source>
</reference>